<comment type="caution">
    <text evidence="1">The sequence shown here is derived from an EMBL/GenBank/DDBJ whole genome shotgun (WGS) entry which is preliminary data.</text>
</comment>
<protein>
    <submittedName>
        <fullName evidence="1">Uncharacterized protein</fullName>
    </submittedName>
</protein>
<evidence type="ECO:0000313" key="2">
    <source>
        <dbReference type="Proteomes" id="UP000655759"/>
    </source>
</evidence>
<dbReference type="Proteomes" id="UP000655759">
    <property type="component" value="Unassembled WGS sequence"/>
</dbReference>
<organism evidence="1 2">
    <name type="scientific">Candidatus Nitrosotenuis uzonensis</name>
    <dbReference type="NCBI Taxonomy" id="1407055"/>
    <lineage>
        <taxon>Archaea</taxon>
        <taxon>Nitrososphaerota</taxon>
        <taxon>Candidatus Nitrosotenuis</taxon>
    </lineage>
</organism>
<proteinExistence type="predicted"/>
<name>A0A812EVF6_9ARCH</name>
<sequence>MQMARKNNFSHAKKNFIRYPKARIHVSCIIKDEEGDVIAIKGMRLGTNSVVRDQVWTAEEIYEKSGQSPNFSQTHSFWARDKDNNESELYCKRKNGKICLVAPSIVDEDGRDILKDIPTCESEI</sequence>
<dbReference type="EMBL" id="CAJNAQ010000005">
    <property type="protein sequence ID" value="CAE6493199.1"/>
    <property type="molecule type" value="Genomic_DNA"/>
</dbReference>
<dbReference type="AlphaFoldDB" id="A0A812EVF6"/>
<reference evidence="1" key="1">
    <citation type="submission" date="2021-02" db="EMBL/GenBank/DDBJ databases">
        <authorList>
            <person name="Han P."/>
        </authorList>
    </citation>
    <scope>NUCLEOTIDE SEQUENCE</scope>
    <source>
        <strain evidence="1">Candidatus Nitrosotenuis uzonensis 5A</strain>
    </source>
</reference>
<accession>A0A812EVF6</accession>
<gene>
    <name evidence="1" type="ORF">NUZ5A_50130</name>
</gene>
<evidence type="ECO:0000313" key="1">
    <source>
        <dbReference type="EMBL" id="CAE6493199.1"/>
    </source>
</evidence>